<comment type="caution">
    <text evidence="1">The sequence shown here is derived from an EMBL/GenBank/DDBJ whole genome shotgun (WGS) entry which is preliminary data.</text>
</comment>
<dbReference type="Proteomes" id="UP001497527">
    <property type="component" value="Unassembled WGS sequence"/>
</dbReference>
<organism evidence="1 2">
    <name type="scientific">Tenacibaculum polynesiense</name>
    <dbReference type="NCBI Taxonomy" id="3137857"/>
    <lineage>
        <taxon>Bacteria</taxon>
        <taxon>Pseudomonadati</taxon>
        <taxon>Bacteroidota</taxon>
        <taxon>Flavobacteriia</taxon>
        <taxon>Flavobacteriales</taxon>
        <taxon>Flavobacteriaceae</taxon>
        <taxon>Tenacibaculum</taxon>
    </lineage>
</organism>
<name>A0ABP1F0Q2_9FLAO</name>
<dbReference type="RefSeq" id="WP_348714808.1">
    <property type="nucleotide sequence ID" value="NZ_CAXJIO010000010.1"/>
</dbReference>
<dbReference type="EMBL" id="CAXJIO010000010">
    <property type="protein sequence ID" value="CAL2101948.1"/>
    <property type="molecule type" value="Genomic_DNA"/>
</dbReference>
<sequence length="474" mass="51706">MKKIFIPILSLALLYNCTNDFNKVVDFTTVTNPNFSESAVVGQPNSAAILLQGVERQMSLVQNETVILAEIGSDNFVNTQTFYSQFMDALDIRITDPDMRDTQRNIARLRELAKFGTNEVAPNDSEATDATKADFLFFEGMSYLYAGMYFSFLPQEPLGAPASSTDNYNLAVQKFDDAIALNNRADYQLAKARAYYFLGNRTMAVSAANAALALSTSFTREARFDEASSSGPVSVMEAALFARGTFDDLQPLPTLDFLDPKYSFLSASADPSIHYLKAEEAYLILAEANVSTDLNAAKDNLKDLLTLVNTREVRTFSDAVEGRTQNDPGSRPDKADITVNGRTGLVLDRQAGNVSVPSISGTSVTVAEIDAVTTEDEALELIYRTRQEVFLAEGMRLVDMGVKLVIFEEEIALNPNINSGDPGTTPVIPSFINSNIANLDAITYDAVAKTATTTIDLNAILVANKTSDQVLPFH</sequence>
<evidence type="ECO:0000313" key="2">
    <source>
        <dbReference type="Proteomes" id="UP001497527"/>
    </source>
</evidence>
<keyword evidence="2" id="KW-1185">Reference proteome</keyword>
<proteinExistence type="predicted"/>
<evidence type="ECO:0000313" key="1">
    <source>
        <dbReference type="EMBL" id="CAL2101948.1"/>
    </source>
</evidence>
<protein>
    <submittedName>
        <fullName evidence="1">Starch-binding outer membrane protein, SusD/RagB family</fullName>
    </submittedName>
</protein>
<dbReference type="Gene3D" id="1.25.40.390">
    <property type="match status" value="1"/>
</dbReference>
<accession>A0ABP1F0Q2</accession>
<reference evidence="1 2" key="1">
    <citation type="submission" date="2024-05" db="EMBL/GenBank/DDBJ databases">
        <authorList>
            <person name="Duchaud E."/>
        </authorList>
    </citation>
    <scope>NUCLEOTIDE SEQUENCE [LARGE SCALE GENOMIC DNA]</scope>
    <source>
        <strain evidence="1">Ena-SAMPLE-TAB-13-05-2024-13:56:06:370-140308</strain>
    </source>
</reference>
<dbReference type="InterPro" id="IPR011990">
    <property type="entry name" value="TPR-like_helical_dom_sf"/>
</dbReference>
<gene>
    <name evidence="1" type="ORF">T190423A01A_10511</name>
</gene>
<dbReference type="SUPFAM" id="SSF48452">
    <property type="entry name" value="TPR-like"/>
    <property type="match status" value="1"/>
</dbReference>